<dbReference type="Proteomes" id="UP000091857">
    <property type="component" value="Chromosome 16"/>
</dbReference>
<proteinExistence type="predicted"/>
<dbReference type="EMBL" id="CM004402">
    <property type="protein sequence ID" value="KAG8635786.1"/>
    <property type="molecule type" value="Genomic_DNA"/>
</dbReference>
<protein>
    <submittedName>
        <fullName evidence="1">Uncharacterized protein</fullName>
    </submittedName>
</protein>
<comment type="caution">
    <text evidence="1">The sequence shown here is derived from an EMBL/GenBank/DDBJ whole genome shotgun (WGS) entry which is preliminary data.</text>
</comment>
<gene>
    <name evidence="1" type="ORF">MANES_16G065025v8</name>
</gene>
<evidence type="ECO:0000313" key="1">
    <source>
        <dbReference type="EMBL" id="KAG8635786.1"/>
    </source>
</evidence>
<keyword evidence="2" id="KW-1185">Reference proteome</keyword>
<accession>A0ACB7GAN6</accession>
<organism evidence="1 2">
    <name type="scientific">Manihot esculenta</name>
    <name type="common">Cassava</name>
    <name type="synonym">Jatropha manihot</name>
    <dbReference type="NCBI Taxonomy" id="3983"/>
    <lineage>
        <taxon>Eukaryota</taxon>
        <taxon>Viridiplantae</taxon>
        <taxon>Streptophyta</taxon>
        <taxon>Embryophyta</taxon>
        <taxon>Tracheophyta</taxon>
        <taxon>Spermatophyta</taxon>
        <taxon>Magnoliopsida</taxon>
        <taxon>eudicotyledons</taxon>
        <taxon>Gunneridae</taxon>
        <taxon>Pentapetalae</taxon>
        <taxon>rosids</taxon>
        <taxon>fabids</taxon>
        <taxon>Malpighiales</taxon>
        <taxon>Euphorbiaceae</taxon>
        <taxon>Crotonoideae</taxon>
        <taxon>Manihoteae</taxon>
        <taxon>Manihot</taxon>
    </lineage>
</organism>
<evidence type="ECO:0000313" key="2">
    <source>
        <dbReference type="Proteomes" id="UP000091857"/>
    </source>
</evidence>
<sequence length="159" mass="17983">MHSSSNITIILLILDDLILDGINNTKLAHVKAFLDDKFKIKDLGELKFFFLGCQICLHSHGLQMQHLNPFIDTPTSIHFQVAHIVLRYIKNTLEFGIFLPAASTLQFKRFSDSIWPGCVDSQKSITRFCIFLGSSLISGISRSSSRVEYRALTSTTYEL</sequence>
<name>A0ACB7GAN6_MANES</name>
<reference evidence="2" key="1">
    <citation type="journal article" date="2016" name="Nat. Biotechnol.">
        <title>Sequencing wild and cultivated cassava and related species reveals extensive interspecific hybridization and genetic diversity.</title>
        <authorList>
            <person name="Bredeson J.V."/>
            <person name="Lyons J.B."/>
            <person name="Prochnik S.E."/>
            <person name="Wu G.A."/>
            <person name="Ha C.M."/>
            <person name="Edsinger-Gonzales E."/>
            <person name="Grimwood J."/>
            <person name="Schmutz J."/>
            <person name="Rabbi I.Y."/>
            <person name="Egesi C."/>
            <person name="Nauluvula P."/>
            <person name="Lebot V."/>
            <person name="Ndunguru J."/>
            <person name="Mkamilo G."/>
            <person name="Bart R.S."/>
            <person name="Setter T.L."/>
            <person name="Gleadow R.M."/>
            <person name="Kulakow P."/>
            <person name="Ferguson M.E."/>
            <person name="Rounsley S."/>
            <person name="Rokhsar D.S."/>
        </authorList>
    </citation>
    <scope>NUCLEOTIDE SEQUENCE [LARGE SCALE GENOMIC DNA]</scope>
    <source>
        <strain evidence="2">cv. AM560-2</strain>
    </source>
</reference>